<reference evidence="8" key="1">
    <citation type="submission" date="2014-02" db="EMBL/GenBank/DDBJ databases">
        <authorList>
            <person name="Gan H."/>
        </authorList>
    </citation>
    <scope>NUCLEOTIDE SEQUENCE [LARGE SCALE GENOMIC DNA]</scope>
    <source>
        <strain evidence="8">S1</strain>
    </source>
</reference>
<dbReference type="Pfam" id="PF00355">
    <property type="entry name" value="Rieske"/>
    <property type="match status" value="1"/>
</dbReference>
<evidence type="ECO:0000256" key="1">
    <source>
        <dbReference type="ARBA" id="ARBA00022714"/>
    </source>
</evidence>
<dbReference type="AlphaFoldDB" id="A0A1L1PRX3"/>
<evidence type="ECO:0000256" key="4">
    <source>
        <dbReference type="ARBA" id="ARBA00023004"/>
    </source>
</evidence>
<name>A0A1L1PRX3_HYDIT</name>
<dbReference type="InterPro" id="IPR050584">
    <property type="entry name" value="Cholesterol_7-desaturase"/>
</dbReference>
<dbReference type="CDD" id="cd08878">
    <property type="entry name" value="RHO_alpha_C_DMO-like"/>
    <property type="match status" value="1"/>
</dbReference>
<dbReference type="PROSITE" id="PS51296">
    <property type="entry name" value="RIESKE"/>
    <property type="match status" value="1"/>
</dbReference>
<evidence type="ECO:0000256" key="3">
    <source>
        <dbReference type="ARBA" id="ARBA00023002"/>
    </source>
</evidence>
<protein>
    <submittedName>
        <fullName evidence="7">Putative phenoxybenzoate dioxygenase alpha subunit</fullName>
    </submittedName>
</protein>
<keyword evidence="2" id="KW-0479">Metal-binding</keyword>
<evidence type="ECO:0000256" key="5">
    <source>
        <dbReference type="ARBA" id="ARBA00023014"/>
    </source>
</evidence>
<dbReference type="SUPFAM" id="SSF50022">
    <property type="entry name" value="ISP domain"/>
    <property type="match status" value="1"/>
</dbReference>
<dbReference type="InterPro" id="IPR017941">
    <property type="entry name" value="Rieske_2Fe-2S"/>
</dbReference>
<dbReference type="EMBL" id="CCAE010000049">
    <property type="protein sequence ID" value="CDN89677.1"/>
    <property type="molecule type" value="Genomic_DNA"/>
</dbReference>
<dbReference type="Proteomes" id="UP000028878">
    <property type="component" value="Unassembled WGS sequence"/>
</dbReference>
<keyword evidence="5" id="KW-0411">Iron-sulfur</keyword>
<dbReference type="GO" id="GO:0051213">
    <property type="term" value="F:dioxygenase activity"/>
    <property type="evidence" value="ECO:0007669"/>
    <property type="project" value="UniProtKB-KW"/>
</dbReference>
<keyword evidence="3" id="KW-0560">Oxidoreductase</keyword>
<reference evidence="8" key="2">
    <citation type="submission" date="2014-11" db="EMBL/GenBank/DDBJ databases">
        <title>Draft genome sequence of Hydrogenophaga intermedia S1.</title>
        <authorList>
            <person name="Gan H.M."/>
            <person name="Chew T.H."/>
            <person name="Stolz A."/>
        </authorList>
    </citation>
    <scope>NUCLEOTIDE SEQUENCE [LARGE SCALE GENOMIC DNA]</scope>
    <source>
        <strain evidence="8">S1</strain>
    </source>
</reference>
<dbReference type="RefSeq" id="WP_009519476.1">
    <property type="nucleotide sequence ID" value="NZ_CCAE010000049.1"/>
</dbReference>
<keyword evidence="4" id="KW-0408">Iron</keyword>
<gene>
    <name evidence="7" type="ORF">BN948_04116</name>
</gene>
<dbReference type="GO" id="GO:0005506">
    <property type="term" value="F:iron ion binding"/>
    <property type="evidence" value="ECO:0007669"/>
    <property type="project" value="InterPro"/>
</dbReference>
<evidence type="ECO:0000313" key="7">
    <source>
        <dbReference type="EMBL" id="CDN89677.1"/>
    </source>
</evidence>
<evidence type="ECO:0000313" key="8">
    <source>
        <dbReference type="Proteomes" id="UP000028878"/>
    </source>
</evidence>
<accession>A0A1L1PRX3</accession>
<dbReference type="PROSITE" id="PS00570">
    <property type="entry name" value="RING_HYDROXYL_ALPHA"/>
    <property type="match status" value="1"/>
</dbReference>
<dbReference type="InterPro" id="IPR036922">
    <property type="entry name" value="Rieske_2Fe-2S_sf"/>
</dbReference>
<keyword evidence="7" id="KW-0223">Dioxygenase</keyword>
<proteinExistence type="predicted"/>
<dbReference type="Gene3D" id="2.102.10.10">
    <property type="entry name" value="Rieske [2Fe-2S] iron-sulphur domain"/>
    <property type="match status" value="1"/>
</dbReference>
<keyword evidence="1" id="KW-0001">2Fe-2S</keyword>
<dbReference type="CDD" id="cd03479">
    <property type="entry name" value="Rieske_RO_Alpha_PhDO_like"/>
    <property type="match status" value="1"/>
</dbReference>
<evidence type="ECO:0000256" key="2">
    <source>
        <dbReference type="ARBA" id="ARBA00022723"/>
    </source>
</evidence>
<keyword evidence="8" id="KW-1185">Reference proteome</keyword>
<dbReference type="PANTHER" id="PTHR21266:SF59">
    <property type="entry name" value="BLR4922 PROTEIN"/>
    <property type="match status" value="1"/>
</dbReference>
<evidence type="ECO:0000259" key="6">
    <source>
        <dbReference type="PROSITE" id="PS51296"/>
    </source>
</evidence>
<dbReference type="InterPro" id="IPR015881">
    <property type="entry name" value="ARHD_Rieske_2Fe_2S"/>
</dbReference>
<feature type="domain" description="Rieske" evidence="6">
    <location>
        <begin position="44"/>
        <end position="149"/>
    </location>
</feature>
<sequence length="405" mass="45739">MDTPLRAAPLDEGTAYLRKRISHEGRLTEVGHGTPMGELLRRYWHPVGLSSHATDTPREVRILGEDLVLYRDKKGRPGLLHNRCCHRGTTLYYGRVEEEGIRCCYHGWLFNAEGRCLDQPCEPDGGAAHRGKVRQPWYPVQERYGLIFAYMGPPERKPVLPRYDALEELDPGEFIDVDDTSIGSGGGAVAPCNWLQHYENVIDPFHVPILHGNFSGTQFTPTMNLMPQVKFDVTERGVKVFSTRQLDGGQVMKRTTEVVLPTLRVVPNPYVGKYGKVESIGWTVPIDDTHYRIYTAARVTKKGEILPRAPDAATRPRWDQMTPEQRRDFPNDWEAQVGQGPITLHGEEHLATTDRGIVMLRRLLARQVEAVERGEDPVGVHFDEASAYVRLEAGQYVEPAEPTKN</sequence>
<dbReference type="GO" id="GO:0051537">
    <property type="term" value="F:2 iron, 2 sulfur cluster binding"/>
    <property type="evidence" value="ECO:0007669"/>
    <property type="project" value="UniProtKB-KW"/>
</dbReference>
<dbReference type="SUPFAM" id="SSF55961">
    <property type="entry name" value="Bet v1-like"/>
    <property type="match status" value="1"/>
</dbReference>
<dbReference type="Gene3D" id="3.90.380.10">
    <property type="entry name" value="Naphthalene 1,2-dioxygenase Alpha Subunit, Chain A, domain 1"/>
    <property type="match status" value="1"/>
</dbReference>
<dbReference type="PANTHER" id="PTHR21266">
    <property type="entry name" value="IRON-SULFUR DOMAIN CONTAINING PROTEIN"/>
    <property type="match status" value="1"/>
</dbReference>
<organism evidence="7 8">
    <name type="scientific">Hydrogenophaga intermedia</name>
    <dbReference type="NCBI Taxonomy" id="65786"/>
    <lineage>
        <taxon>Bacteria</taxon>
        <taxon>Pseudomonadati</taxon>
        <taxon>Pseudomonadota</taxon>
        <taxon>Betaproteobacteria</taxon>
        <taxon>Burkholderiales</taxon>
        <taxon>Comamonadaceae</taxon>
        <taxon>Hydrogenophaga</taxon>
    </lineage>
</organism>